<gene>
    <name evidence="14" type="ORF">A5880_001665</name>
</gene>
<feature type="domain" description="ABC transmembrane type-1" evidence="12">
    <location>
        <begin position="175"/>
        <end position="451"/>
    </location>
</feature>
<evidence type="ECO:0000256" key="3">
    <source>
        <dbReference type="ARBA" id="ARBA00022741"/>
    </source>
</evidence>
<keyword evidence="9" id="KW-0080">Bacteriocin transport</keyword>
<evidence type="ECO:0000313" key="15">
    <source>
        <dbReference type="Proteomes" id="UP000195139"/>
    </source>
</evidence>
<evidence type="ECO:0000256" key="8">
    <source>
        <dbReference type="ARBA" id="ARBA00023136"/>
    </source>
</evidence>
<name>A0ABU8IEJ9_9ENTE</name>
<dbReference type="SUPFAM" id="SSF52540">
    <property type="entry name" value="P-loop containing nucleoside triphosphate hydrolases"/>
    <property type="match status" value="1"/>
</dbReference>
<feature type="transmembrane region" description="Helical" evidence="10">
    <location>
        <begin position="208"/>
        <end position="226"/>
    </location>
</feature>
<evidence type="ECO:0000256" key="4">
    <source>
        <dbReference type="ARBA" id="ARBA00022807"/>
    </source>
</evidence>
<dbReference type="SUPFAM" id="SSF90123">
    <property type="entry name" value="ABC transporter transmembrane region"/>
    <property type="match status" value="1"/>
</dbReference>
<dbReference type="Gene3D" id="3.40.50.300">
    <property type="entry name" value="P-loop containing nucleotide triphosphate hydrolases"/>
    <property type="match status" value="1"/>
</dbReference>
<evidence type="ECO:0000256" key="10">
    <source>
        <dbReference type="SAM" id="Phobius"/>
    </source>
</evidence>
<evidence type="ECO:0000259" key="13">
    <source>
        <dbReference type="PROSITE" id="PS50990"/>
    </source>
</evidence>
<dbReference type="Proteomes" id="UP000195139">
    <property type="component" value="Unassembled WGS sequence"/>
</dbReference>
<sequence length="693" mass="80054">MKRYAHVMQNESSDCGIAVVQTILQQLDLKSMNLAERMQQVFDQKKSQKSIQGLTLQDIQDIFKQYGIIADSYEVADFEELTFQKFPSIIMIENEGMPHYCVIHHMDSDNVTISDPSKGNVETKKIMDIKKRFMGFAICISDVTEVEQKLAHFSYPGLIVKETIKDIPFLKRGIAILLLIISLTIPIVITYITEFILGNYLDMVDHLFLVYISIFFICMSSLYFVMMKFNTKFKIELNNKIEEKILTLYFNNKLRDIEARKNMSNLTAYFWNIIIAVKGLLEKFYLYINLLFTALLIIILAKYSLFLSILLLTWVLIFSIVVMPYVAKVRRGYKLFIASSNAFSGSFEESIRTTLDISVFNKEEDVKENFKKRMNDYFESTLYVSEREIETTALMEIARILMLLSFFCLYCYLYMSGELELLSALGSGIYVLYIATSGLNTVFSSYLQYIKSKDAIEYIESRNDFKETVNKEICEIDSSSIEHMQIEDLSFSYAEKIIIEKKSFEFQAGQIYGIVGSNGSGKTTLIKIISGMLKNQTGTFYINKELVYQNLNETNINEYISVYSTEMDVYQQTIGNNALFNLFVNEEQMISNQHETIRFKEDIGLELEENYLVTASGTNLSQGQKQKLLLLRTLNRKADIYIFDEPTGNLDEESENKFMEILSVIAKDENKIIILVTHNAKVIENCDYIYTLD</sequence>
<keyword evidence="3" id="KW-0547">Nucleotide-binding</keyword>
<evidence type="ECO:0000259" key="11">
    <source>
        <dbReference type="PROSITE" id="PS50893"/>
    </source>
</evidence>
<keyword evidence="7 10" id="KW-1133">Transmembrane helix</keyword>
<feature type="transmembrane region" description="Helical" evidence="10">
    <location>
        <begin position="397"/>
        <end position="415"/>
    </location>
</feature>
<dbReference type="PROSITE" id="PS50929">
    <property type="entry name" value="ABC_TM1F"/>
    <property type="match status" value="1"/>
</dbReference>
<evidence type="ECO:0000256" key="1">
    <source>
        <dbReference type="ARBA" id="ARBA00004651"/>
    </source>
</evidence>
<evidence type="ECO:0000256" key="6">
    <source>
        <dbReference type="ARBA" id="ARBA00022927"/>
    </source>
</evidence>
<keyword evidence="4" id="KW-0378">Hydrolase</keyword>
<protein>
    <submittedName>
        <fullName evidence="14">Uncharacterized protein</fullName>
    </submittedName>
</protein>
<keyword evidence="6" id="KW-0653">Protein transport</keyword>
<dbReference type="PANTHER" id="PTHR24221:SF654">
    <property type="entry name" value="ATP-BINDING CASSETTE SUB-FAMILY B MEMBER 6"/>
    <property type="match status" value="1"/>
</dbReference>
<comment type="caution">
    <text evidence="14">The sequence shown here is derived from an EMBL/GenBank/DDBJ whole genome shotgun (WGS) entry which is preliminary data.</text>
</comment>
<keyword evidence="15" id="KW-1185">Reference proteome</keyword>
<feature type="domain" description="Peptidase C39" evidence="13">
    <location>
        <begin position="9"/>
        <end position="140"/>
    </location>
</feature>
<evidence type="ECO:0000256" key="2">
    <source>
        <dbReference type="ARBA" id="ARBA00022692"/>
    </source>
</evidence>
<evidence type="ECO:0000256" key="5">
    <source>
        <dbReference type="ARBA" id="ARBA00022840"/>
    </source>
</evidence>
<dbReference type="SMART" id="SM00382">
    <property type="entry name" value="AAA"/>
    <property type="match status" value="1"/>
</dbReference>
<dbReference type="PANTHER" id="PTHR24221">
    <property type="entry name" value="ATP-BINDING CASSETTE SUB-FAMILY B"/>
    <property type="match status" value="1"/>
</dbReference>
<feature type="transmembrane region" description="Helical" evidence="10">
    <location>
        <begin position="284"/>
        <end position="301"/>
    </location>
</feature>
<evidence type="ECO:0000313" key="14">
    <source>
        <dbReference type="EMBL" id="MEI5994107.1"/>
    </source>
</evidence>
<dbReference type="Gene3D" id="1.20.1560.10">
    <property type="entry name" value="ABC transporter type 1, transmembrane domain"/>
    <property type="match status" value="1"/>
</dbReference>
<keyword evidence="8 10" id="KW-0472">Membrane</keyword>
<feature type="transmembrane region" description="Helical" evidence="10">
    <location>
        <begin position="307"/>
        <end position="327"/>
    </location>
</feature>
<dbReference type="InterPro" id="IPR039421">
    <property type="entry name" value="Type_1_exporter"/>
</dbReference>
<dbReference type="Pfam" id="PF03412">
    <property type="entry name" value="Peptidase_C39"/>
    <property type="match status" value="1"/>
</dbReference>
<dbReference type="InterPro" id="IPR003439">
    <property type="entry name" value="ABC_transporter-like_ATP-bd"/>
</dbReference>
<dbReference type="InterPro" id="IPR005074">
    <property type="entry name" value="Peptidase_C39"/>
</dbReference>
<dbReference type="RefSeq" id="WP_336577040.1">
    <property type="nucleotide sequence ID" value="NZ_NGLE02000001.1"/>
</dbReference>
<dbReference type="InterPro" id="IPR036640">
    <property type="entry name" value="ABC1_TM_sf"/>
</dbReference>
<dbReference type="Gene3D" id="3.90.70.10">
    <property type="entry name" value="Cysteine proteinases"/>
    <property type="match status" value="1"/>
</dbReference>
<proteinExistence type="predicted"/>
<comment type="subcellular location">
    <subcellularLocation>
        <location evidence="1">Cell membrane</location>
        <topology evidence="1">Multi-pass membrane protein</topology>
    </subcellularLocation>
</comment>
<dbReference type="InterPro" id="IPR027417">
    <property type="entry name" value="P-loop_NTPase"/>
</dbReference>
<feature type="transmembrane region" description="Helical" evidence="10">
    <location>
        <begin position="174"/>
        <end position="196"/>
    </location>
</feature>
<reference evidence="14" key="1">
    <citation type="submission" date="2018-07" db="EMBL/GenBank/DDBJ databases">
        <title>The Genome Sequence of Enterococcus sp. DIV0659b.</title>
        <authorList>
            <consortium name="The Broad Institute Genomics Platform"/>
            <consortium name="The Broad Institute Genomic Center for Infectious Diseases"/>
            <person name="Earl A."/>
            <person name="Manson A."/>
            <person name="Schwartman J."/>
            <person name="Gilmore M."/>
            <person name="Abouelleil A."/>
            <person name="Cao P."/>
            <person name="Chapman S."/>
            <person name="Cusick C."/>
            <person name="Shea T."/>
            <person name="Young S."/>
            <person name="Neafsey D."/>
            <person name="Nusbaum C."/>
            <person name="Birren B."/>
        </authorList>
    </citation>
    <scope>NUCLEOTIDE SEQUENCE [LARGE SCALE GENOMIC DNA]</scope>
    <source>
        <strain evidence="14">4G2_DIV0659</strain>
    </source>
</reference>
<dbReference type="PROSITE" id="PS50990">
    <property type="entry name" value="PEPTIDASE_C39"/>
    <property type="match status" value="1"/>
</dbReference>
<keyword evidence="4" id="KW-0788">Thiol protease</keyword>
<organism evidence="14 15">
    <name type="scientific">Candidatus Enterococcus mansonii</name>
    <dbReference type="NCBI Taxonomy" id="1834181"/>
    <lineage>
        <taxon>Bacteria</taxon>
        <taxon>Bacillati</taxon>
        <taxon>Bacillota</taxon>
        <taxon>Bacilli</taxon>
        <taxon>Lactobacillales</taxon>
        <taxon>Enterococcaceae</taxon>
        <taxon>Enterococcus</taxon>
    </lineage>
</organism>
<evidence type="ECO:0000259" key="12">
    <source>
        <dbReference type="PROSITE" id="PS50929"/>
    </source>
</evidence>
<keyword evidence="2 10" id="KW-0812">Transmembrane</keyword>
<dbReference type="InterPro" id="IPR017871">
    <property type="entry name" value="ABC_transporter-like_CS"/>
</dbReference>
<dbReference type="Pfam" id="PF00005">
    <property type="entry name" value="ABC_tran"/>
    <property type="match status" value="1"/>
</dbReference>
<feature type="transmembrane region" description="Helical" evidence="10">
    <location>
        <begin position="421"/>
        <end position="443"/>
    </location>
</feature>
<evidence type="ECO:0000256" key="9">
    <source>
        <dbReference type="ARBA" id="ARBA00043264"/>
    </source>
</evidence>
<keyword evidence="5" id="KW-0067">ATP-binding</keyword>
<dbReference type="PROSITE" id="PS00211">
    <property type="entry name" value="ABC_TRANSPORTER_1"/>
    <property type="match status" value="1"/>
</dbReference>
<dbReference type="InterPro" id="IPR003593">
    <property type="entry name" value="AAA+_ATPase"/>
</dbReference>
<dbReference type="PROSITE" id="PS50893">
    <property type="entry name" value="ABC_TRANSPORTER_2"/>
    <property type="match status" value="1"/>
</dbReference>
<keyword evidence="4" id="KW-0645">Protease</keyword>
<feature type="domain" description="ABC transporter" evidence="11">
    <location>
        <begin position="484"/>
        <end position="693"/>
    </location>
</feature>
<evidence type="ECO:0000256" key="7">
    <source>
        <dbReference type="ARBA" id="ARBA00022989"/>
    </source>
</evidence>
<dbReference type="EMBL" id="NGLE02000001">
    <property type="protein sequence ID" value="MEI5994107.1"/>
    <property type="molecule type" value="Genomic_DNA"/>
</dbReference>
<keyword evidence="6" id="KW-0813">Transport</keyword>
<accession>A0ABU8IEJ9</accession>
<dbReference type="InterPro" id="IPR011527">
    <property type="entry name" value="ABC1_TM_dom"/>
</dbReference>